<evidence type="ECO:0000256" key="1">
    <source>
        <dbReference type="SAM" id="MobiDB-lite"/>
    </source>
</evidence>
<evidence type="ECO:0000313" key="4">
    <source>
        <dbReference type="Proteomes" id="UP000295680"/>
    </source>
</evidence>
<feature type="transmembrane region" description="Helical" evidence="2">
    <location>
        <begin position="168"/>
        <end position="192"/>
    </location>
</feature>
<sequence length="202" mass="20734">MTNEYGQQQPYPGQQPGYGQQPGQPGYGYPPQTPPGGQPVYAGQPYPQGAPGYGQMPIEKPGTITGAAVLAFIQAGITLITTIIITMGLINASSVTGGLGEGYAVMIAQFLGVVLLIVGSVQLLNGSSRGLFLVATGLEVVIALYWAIRFGSAINAGGIGAIENFRNSLIVIALGYAVLPVIALILGAGSGVGRYIQAKQGR</sequence>
<dbReference type="EMBL" id="SLWS01000018">
    <property type="protein sequence ID" value="TCO46688.1"/>
    <property type="molecule type" value="Genomic_DNA"/>
</dbReference>
<keyword evidence="2" id="KW-1133">Transmembrane helix</keyword>
<keyword evidence="2" id="KW-0472">Membrane</keyword>
<accession>A0A4R2IRK0</accession>
<gene>
    <name evidence="3" type="ORF">EV192_11883</name>
</gene>
<feature type="compositionally biased region" description="Low complexity" evidence="1">
    <location>
        <begin position="1"/>
        <end position="30"/>
    </location>
</feature>
<dbReference type="AlphaFoldDB" id="A0A4R2IRK0"/>
<protein>
    <submittedName>
        <fullName evidence="3">Uncharacterized protein</fullName>
    </submittedName>
</protein>
<dbReference type="RefSeq" id="WP_132125814.1">
    <property type="nucleotide sequence ID" value="NZ_SLWS01000018.1"/>
</dbReference>
<feature type="transmembrane region" description="Helical" evidence="2">
    <location>
        <begin position="102"/>
        <end position="124"/>
    </location>
</feature>
<proteinExistence type="predicted"/>
<dbReference type="Proteomes" id="UP000295680">
    <property type="component" value="Unassembled WGS sequence"/>
</dbReference>
<evidence type="ECO:0000313" key="3">
    <source>
        <dbReference type="EMBL" id="TCO46688.1"/>
    </source>
</evidence>
<feature type="transmembrane region" description="Helical" evidence="2">
    <location>
        <begin position="131"/>
        <end position="148"/>
    </location>
</feature>
<name>A0A4R2IRK0_9PSEU</name>
<organism evidence="3 4">
    <name type="scientific">Actinocrispum wychmicini</name>
    <dbReference type="NCBI Taxonomy" id="1213861"/>
    <lineage>
        <taxon>Bacteria</taxon>
        <taxon>Bacillati</taxon>
        <taxon>Actinomycetota</taxon>
        <taxon>Actinomycetes</taxon>
        <taxon>Pseudonocardiales</taxon>
        <taxon>Pseudonocardiaceae</taxon>
        <taxon>Actinocrispum</taxon>
    </lineage>
</organism>
<comment type="caution">
    <text evidence="3">The sequence shown here is derived from an EMBL/GenBank/DDBJ whole genome shotgun (WGS) entry which is preliminary data.</text>
</comment>
<reference evidence="3 4" key="1">
    <citation type="submission" date="2019-03" db="EMBL/GenBank/DDBJ databases">
        <title>Genomic Encyclopedia of Type Strains, Phase IV (KMG-IV): sequencing the most valuable type-strain genomes for metagenomic binning, comparative biology and taxonomic classification.</title>
        <authorList>
            <person name="Goeker M."/>
        </authorList>
    </citation>
    <scope>NUCLEOTIDE SEQUENCE [LARGE SCALE GENOMIC DNA]</scope>
    <source>
        <strain evidence="3 4">DSM 45934</strain>
    </source>
</reference>
<keyword evidence="4" id="KW-1185">Reference proteome</keyword>
<keyword evidence="2" id="KW-0812">Transmembrane</keyword>
<evidence type="ECO:0000256" key="2">
    <source>
        <dbReference type="SAM" id="Phobius"/>
    </source>
</evidence>
<feature type="region of interest" description="Disordered" evidence="1">
    <location>
        <begin position="1"/>
        <end position="44"/>
    </location>
</feature>
<feature type="transmembrane region" description="Helical" evidence="2">
    <location>
        <begin position="64"/>
        <end position="90"/>
    </location>
</feature>